<organism evidence="3 4">
    <name type="scientific">Aphanomyces invadans</name>
    <dbReference type="NCBI Taxonomy" id="157072"/>
    <lineage>
        <taxon>Eukaryota</taxon>
        <taxon>Sar</taxon>
        <taxon>Stramenopiles</taxon>
        <taxon>Oomycota</taxon>
        <taxon>Saprolegniomycetes</taxon>
        <taxon>Saprolegniales</taxon>
        <taxon>Verrucalvaceae</taxon>
        <taxon>Aphanomyces</taxon>
    </lineage>
</organism>
<feature type="region of interest" description="Disordered" evidence="2">
    <location>
        <begin position="90"/>
        <end position="120"/>
    </location>
</feature>
<dbReference type="Proteomes" id="UP000285060">
    <property type="component" value="Unassembled WGS sequence"/>
</dbReference>
<dbReference type="VEuPathDB" id="FungiDB:H310_11485"/>
<reference evidence="3 4" key="1">
    <citation type="submission" date="2018-08" db="EMBL/GenBank/DDBJ databases">
        <title>Aphanomyces genome sequencing and annotation.</title>
        <authorList>
            <person name="Minardi D."/>
            <person name="Oidtmann B."/>
            <person name="Van Der Giezen M."/>
            <person name="Studholme D.J."/>
        </authorList>
    </citation>
    <scope>NUCLEOTIDE SEQUENCE [LARGE SCALE GENOMIC DNA]</scope>
    <source>
        <strain evidence="3 4">NJM0002</strain>
    </source>
</reference>
<keyword evidence="4" id="KW-1185">Reference proteome</keyword>
<name>A0A3R6YDA6_9STRA</name>
<feature type="region of interest" description="Disordered" evidence="2">
    <location>
        <begin position="229"/>
        <end position="252"/>
    </location>
</feature>
<evidence type="ECO:0000313" key="3">
    <source>
        <dbReference type="EMBL" id="RHY32785.1"/>
    </source>
</evidence>
<evidence type="ECO:0008006" key="5">
    <source>
        <dbReference type="Google" id="ProtNLM"/>
    </source>
</evidence>
<feature type="compositionally biased region" description="Basic and acidic residues" evidence="2">
    <location>
        <begin position="111"/>
        <end position="120"/>
    </location>
</feature>
<keyword evidence="1" id="KW-0175">Coiled coil</keyword>
<protein>
    <recommendedName>
        <fullName evidence="5">PUB domain-containing protein</fullName>
    </recommendedName>
</protein>
<comment type="caution">
    <text evidence="3">The sequence shown here is derived from an EMBL/GenBank/DDBJ whole genome shotgun (WGS) entry which is preliminary data.</text>
</comment>
<gene>
    <name evidence="3" type="ORF">DYB32_002255</name>
</gene>
<evidence type="ECO:0000256" key="2">
    <source>
        <dbReference type="SAM" id="MobiDB-lite"/>
    </source>
</evidence>
<feature type="compositionally biased region" description="Low complexity" evidence="2">
    <location>
        <begin position="94"/>
        <end position="108"/>
    </location>
</feature>
<accession>A0A3R6YDA6</accession>
<sequence length="287" mass="31355">MGVLWRFLRNDDVSSDGSDAVVPQPAKSPLELALEAQTDELRKVVQLLQDETKSRRVQSVEQIEHAREIAKLQAEIAALKVKLSHLDDTKEVSQGGASNAAQTTATSTDMTSRDAHDSATEFHEQVQKLLDALDLVARDNSTDVIKQAGAVLLMYTKNLVEVGHYDVLLTSIGFEKAGMNFEWKWHAAPALDKFVDILKAASHAFENAMSPTPSSDSLAECARRQLLNSVQPSGPQPPSPVVQDSTTDSPPSNLATFLNKLKGQDECTSGRVAPFSPTCTRFKRVLF</sequence>
<evidence type="ECO:0000313" key="4">
    <source>
        <dbReference type="Proteomes" id="UP000285060"/>
    </source>
</evidence>
<dbReference type="AlphaFoldDB" id="A0A3R6YDA6"/>
<dbReference type="EMBL" id="QUSY01000114">
    <property type="protein sequence ID" value="RHY32785.1"/>
    <property type="molecule type" value="Genomic_DNA"/>
</dbReference>
<feature type="coiled-coil region" evidence="1">
    <location>
        <begin position="62"/>
        <end position="89"/>
    </location>
</feature>
<proteinExistence type="predicted"/>
<evidence type="ECO:0000256" key="1">
    <source>
        <dbReference type="SAM" id="Coils"/>
    </source>
</evidence>